<keyword evidence="1" id="KW-0472">Membrane</keyword>
<reference evidence="2" key="1">
    <citation type="submission" date="2024-07" db="EMBL/GenBank/DDBJ databases">
        <title>Whole genome sequence of bacterial strains from algal surface.</title>
        <authorList>
            <person name="Kumar P."/>
        </authorList>
    </citation>
    <scope>NUCLEOTIDE SEQUENCE</scope>
    <source>
        <strain evidence="2">PP-1MA</strain>
    </source>
</reference>
<accession>A0AB39XCI7</accession>
<feature type="transmembrane region" description="Helical" evidence="1">
    <location>
        <begin position="14"/>
        <end position="32"/>
    </location>
</feature>
<dbReference type="AlphaFoldDB" id="A0AB39XCI7"/>
<sequence length="208" mass="24139">MSAIYTAIQENPEYFAWAVGLINVLWVVFIYFNKQSHDRAMAQLRIDLSLEAERRKKVFELKANQYETYVANLDAFGRKHQVDLPARMRPIFDKYLNDYLAATKSGEKQQEHRVITWFSSQVSALMQEGLDDVLKLQAESNRLKLTATDEMIDTFSKLEALTKTSMDKAHEFMGQFTEIALAQDHQRTEQYQTELKELGRQTQETATS</sequence>
<keyword evidence="1" id="KW-0812">Transmembrane</keyword>
<name>A0AB39XCI7_9GAMM</name>
<proteinExistence type="predicted"/>
<dbReference type="RefSeq" id="WP_369744018.1">
    <property type="nucleotide sequence ID" value="NZ_CP165718.1"/>
</dbReference>
<keyword evidence="1" id="KW-1133">Transmembrane helix</keyword>
<organism evidence="2">
    <name type="scientific">Pseudidiomarina sp. PP-1MA</name>
    <dbReference type="NCBI Taxonomy" id="3237706"/>
    <lineage>
        <taxon>Bacteria</taxon>
        <taxon>Pseudomonadati</taxon>
        <taxon>Pseudomonadota</taxon>
        <taxon>Gammaproteobacteria</taxon>
        <taxon>Alteromonadales</taxon>
        <taxon>Idiomarinaceae</taxon>
        <taxon>Pseudidiomarina</taxon>
    </lineage>
</organism>
<gene>
    <name evidence="2" type="ORF">AB8S08_05345</name>
</gene>
<protein>
    <submittedName>
        <fullName evidence="2">Uncharacterized protein</fullName>
    </submittedName>
</protein>
<dbReference type="EMBL" id="CP165718">
    <property type="protein sequence ID" value="XDV10609.1"/>
    <property type="molecule type" value="Genomic_DNA"/>
</dbReference>
<evidence type="ECO:0000256" key="1">
    <source>
        <dbReference type="SAM" id="Phobius"/>
    </source>
</evidence>
<evidence type="ECO:0000313" key="2">
    <source>
        <dbReference type="EMBL" id="XDV10609.1"/>
    </source>
</evidence>